<name>A0A6M2CRY1_RHIMP</name>
<accession>A0A6M2CRY1</accession>
<keyword evidence="1" id="KW-0175">Coiled coil</keyword>
<dbReference type="OrthoDB" id="6427379at2759"/>
<organism evidence="3">
    <name type="scientific">Rhipicephalus microplus</name>
    <name type="common">Cattle tick</name>
    <name type="synonym">Boophilus microplus</name>
    <dbReference type="NCBI Taxonomy" id="6941"/>
    <lineage>
        <taxon>Eukaryota</taxon>
        <taxon>Metazoa</taxon>
        <taxon>Ecdysozoa</taxon>
        <taxon>Arthropoda</taxon>
        <taxon>Chelicerata</taxon>
        <taxon>Arachnida</taxon>
        <taxon>Acari</taxon>
        <taxon>Parasitiformes</taxon>
        <taxon>Ixodida</taxon>
        <taxon>Ixodoidea</taxon>
        <taxon>Ixodidae</taxon>
        <taxon>Rhipicephalinae</taxon>
        <taxon>Rhipicephalus</taxon>
        <taxon>Boophilus</taxon>
    </lineage>
</organism>
<feature type="coiled-coil region" evidence="1">
    <location>
        <begin position="43"/>
        <end position="70"/>
    </location>
</feature>
<evidence type="ECO:0000256" key="1">
    <source>
        <dbReference type="SAM" id="Coils"/>
    </source>
</evidence>
<evidence type="ECO:0000313" key="3">
    <source>
        <dbReference type="EMBL" id="NOV36403.1"/>
    </source>
</evidence>
<evidence type="ECO:0000256" key="2">
    <source>
        <dbReference type="SAM" id="MobiDB-lite"/>
    </source>
</evidence>
<reference evidence="3" key="1">
    <citation type="submission" date="2019-09" db="EMBL/GenBank/DDBJ databases">
        <title>Organ-specific transcriptomic study of the physiology of the cattle tick, Rhipicephalus microplus.</title>
        <authorList>
            <person name="Tirloni L."/>
            <person name="Braz G."/>
            <person name="Gandara A.C.P."/>
            <person name="Sabadin G.A."/>
            <person name="da Silva R.M."/>
            <person name="Guizzo M.G."/>
            <person name="Machado J.A."/>
            <person name="Costa E.P."/>
            <person name="Gomes H.F."/>
            <person name="Moraes J."/>
            <person name="Mota M.B.S."/>
            <person name="Mesquita R.D."/>
            <person name="Alvarenga P.H."/>
            <person name="Alves F."/>
            <person name="Seixas A."/>
            <person name="da Fonseca R.N."/>
            <person name="Fogaca A."/>
            <person name="Logullo C."/>
            <person name="Tanaka A."/>
            <person name="Daffre S."/>
            <person name="Termignoni C."/>
            <person name="Vaz I.S.Jr."/>
            <person name="Oliveira P.L."/>
            <person name="Ribeiro J.M."/>
        </authorList>
    </citation>
    <scope>NUCLEOTIDE SEQUENCE</scope>
    <source>
        <strain evidence="3">Porto Alegre</strain>
    </source>
</reference>
<sequence length="127" mass="14306">MAAPKGECSTSSSSGNSGVVVTDVPPNESETLEGRATAIQGKLDNTYRQIMLLDQRIRDLKRLYKRAEKNNKYAFRYNIRMNVSIACSIKMMYYHYANTKVAELERITTQLEEARSTASDTSDGDRV</sequence>
<dbReference type="AlphaFoldDB" id="A0A6M2CRY1"/>
<dbReference type="EMBL" id="GHWJ01003666">
    <property type="protein sequence ID" value="NOV36403.1"/>
    <property type="molecule type" value="Transcribed_RNA"/>
</dbReference>
<protein>
    <submittedName>
        <fullName evidence="3">Uncharacterized protein</fullName>
    </submittedName>
</protein>
<proteinExistence type="predicted"/>
<feature type="region of interest" description="Disordered" evidence="2">
    <location>
        <begin position="1"/>
        <end position="31"/>
    </location>
</feature>
<dbReference type="VEuPathDB" id="VectorBase:LOC119179590"/>
<feature type="compositionally biased region" description="Low complexity" evidence="2">
    <location>
        <begin position="9"/>
        <end position="22"/>
    </location>
</feature>